<evidence type="ECO:0000313" key="1">
    <source>
        <dbReference type="EMBL" id="ERP39112.1"/>
    </source>
</evidence>
<keyword evidence="2" id="KW-1185">Reference proteome</keyword>
<organism evidence="1 2">
    <name type="scientific">Chitinivibrio alkaliphilus ACht1</name>
    <dbReference type="NCBI Taxonomy" id="1313304"/>
    <lineage>
        <taxon>Bacteria</taxon>
        <taxon>Pseudomonadati</taxon>
        <taxon>Fibrobacterota</taxon>
        <taxon>Chitinivibrionia</taxon>
        <taxon>Chitinivibrionales</taxon>
        <taxon>Chitinivibrionaceae</taxon>
        <taxon>Chitinivibrio</taxon>
    </lineage>
</organism>
<dbReference type="Proteomes" id="UP000017148">
    <property type="component" value="Unassembled WGS sequence"/>
</dbReference>
<name>U7DAQ5_9BACT</name>
<reference evidence="1 2" key="1">
    <citation type="journal article" date="2013" name="Environ. Microbiol.">
        <title>Genome analysis of Chitinivibrio alkaliphilus gen. nov., sp. nov., a novel extremely haloalkaliphilic anaerobic chitinolytic bacterium from the candidate phylum Termite Group 3.</title>
        <authorList>
            <person name="Sorokin D.Y."/>
            <person name="Gumerov V.M."/>
            <person name="Rakitin A.L."/>
            <person name="Beletsky A.V."/>
            <person name="Damste J.S."/>
            <person name="Muyzer G."/>
            <person name="Mardanov A.V."/>
            <person name="Ravin N.V."/>
        </authorList>
    </citation>
    <scope>NUCLEOTIDE SEQUENCE [LARGE SCALE GENOMIC DNA]</scope>
    <source>
        <strain evidence="1 2">ACht1</strain>
    </source>
</reference>
<accession>U7DAQ5</accession>
<sequence length="125" mass="14840">MFAFFQKYRKILPESMTVEFISWQDLPAVRAGVRQRFSRLTELWRSEAAVRLLYRELCDKTVEIEKNGNVLLPKDIFQRWKKRGMDPHKLTTYTATYSLSQWDRLIDDTPLFPEVVEAVNEAIQI</sequence>
<dbReference type="AlphaFoldDB" id="U7DAQ5"/>
<dbReference type="EMBL" id="ASJR01000002">
    <property type="protein sequence ID" value="ERP39112.1"/>
    <property type="molecule type" value="Genomic_DNA"/>
</dbReference>
<gene>
    <name evidence="1" type="ORF">CALK_0278</name>
</gene>
<protein>
    <submittedName>
        <fullName evidence="1">Uncharacterized protein</fullName>
    </submittedName>
</protein>
<dbReference type="STRING" id="1313304.CALK_0278"/>
<comment type="caution">
    <text evidence="1">The sequence shown here is derived from an EMBL/GenBank/DDBJ whole genome shotgun (WGS) entry which is preliminary data.</text>
</comment>
<proteinExistence type="predicted"/>
<evidence type="ECO:0000313" key="2">
    <source>
        <dbReference type="Proteomes" id="UP000017148"/>
    </source>
</evidence>